<feature type="transmembrane region" description="Helical" evidence="7">
    <location>
        <begin position="363"/>
        <end position="387"/>
    </location>
</feature>
<keyword evidence="4" id="KW-0342">GTP-binding</keyword>
<evidence type="ECO:0000256" key="5">
    <source>
        <dbReference type="ARBA" id="ARBA00023136"/>
    </source>
</evidence>
<name>A0A1N6DBL8_9GAMM</name>
<reference evidence="9 10" key="1">
    <citation type="submission" date="2016-11" db="EMBL/GenBank/DDBJ databases">
        <authorList>
            <person name="Jaros S."/>
            <person name="Januszkiewicz K."/>
            <person name="Wedrychowicz H."/>
        </authorList>
    </citation>
    <scope>NUCLEOTIDE SEQUENCE [LARGE SCALE GENOMIC DNA]</scope>
    <source>
        <strain evidence="9 10">DSM 17737</strain>
    </source>
</reference>
<sequence>MTPQERYAKLTEHLQEENPLLLDAIERYQLLDKIAWNMGLLPRSDSYAAHISWWPLISLLGTFSAGKSSFINSYVGKKVQDTGNQAVDEKFTVICYGPNEEVITLPGLALDADPRFPFYNISEKIDEVEAGEGKRVDSYLQLKTVKADRLKGKILIDSPGFDADSQRDAVLRITDHIIDMSDLVLIFFDARHPEPGAMRDTLEHLVGATIARNDANKFLYILNQIDTTAKEDNPEEVIGSWQRALSQKGLYGGNFYTIYNEDAAVSIDDPALAERFKRKKDEDLKRILERMEKVSNERAYRIVKMIEHAADEIEQDKLAKIREALAQWRKRVVWSWIGLGALLGALIVAGEIQFHFIVPTLSYLAASPTLGIATAVAAFVAIVFIHFKLRGFWARRIADAWQPKDEMVARAIGHNNRWWQPLFSDNPRGWSRRTQKLLAQLRADSKRLIQGLNDQFAAPSGSQETITQPTAEIPPSNNDSTLVAESGEQRNT</sequence>
<protein>
    <submittedName>
        <fullName evidence="9">Dynamin family protein</fullName>
    </submittedName>
</protein>
<keyword evidence="3" id="KW-0378">Hydrolase</keyword>
<evidence type="ECO:0000256" key="1">
    <source>
        <dbReference type="ARBA" id="ARBA00004370"/>
    </source>
</evidence>
<dbReference type="RefSeq" id="WP_074200372.1">
    <property type="nucleotide sequence ID" value="NZ_FSRE01000001.1"/>
</dbReference>
<dbReference type="GO" id="GO:0003924">
    <property type="term" value="F:GTPase activity"/>
    <property type="evidence" value="ECO:0007669"/>
    <property type="project" value="InterPro"/>
</dbReference>
<evidence type="ECO:0000256" key="2">
    <source>
        <dbReference type="ARBA" id="ARBA00022741"/>
    </source>
</evidence>
<dbReference type="GO" id="GO:0005525">
    <property type="term" value="F:GTP binding"/>
    <property type="evidence" value="ECO:0007669"/>
    <property type="project" value="UniProtKB-KW"/>
</dbReference>
<organism evidence="9 10">
    <name type="scientific">Sulfurivirga caldicuralii</name>
    <dbReference type="NCBI Taxonomy" id="364032"/>
    <lineage>
        <taxon>Bacteria</taxon>
        <taxon>Pseudomonadati</taxon>
        <taxon>Pseudomonadota</taxon>
        <taxon>Gammaproteobacteria</taxon>
        <taxon>Thiotrichales</taxon>
        <taxon>Piscirickettsiaceae</taxon>
        <taxon>Sulfurivirga</taxon>
    </lineage>
</organism>
<feature type="domain" description="Dynamin N-terminal" evidence="8">
    <location>
        <begin position="57"/>
        <end position="204"/>
    </location>
</feature>
<dbReference type="Pfam" id="PF00350">
    <property type="entry name" value="Dynamin_N"/>
    <property type="match status" value="1"/>
</dbReference>
<evidence type="ECO:0000313" key="9">
    <source>
        <dbReference type="EMBL" id="SIN68195.1"/>
    </source>
</evidence>
<dbReference type="Gene3D" id="3.40.50.300">
    <property type="entry name" value="P-loop containing nucleotide triphosphate hydrolases"/>
    <property type="match status" value="1"/>
</dbReference>
<dbReference type="PANTHER" id="PTHR10465:SF0">
    <property type="entry name" value="SARCALUMENIN"/>
    <property type="match status" value="1"/>
</dbReference>
<dbReference type="InterPro" id="IPR027094">
    <property type="entry name" value="Mitofusin_fam"/>
</dbReference>
<feature type="transmembrane region" description="Helical" evidence="7">
    <location>
        <begin position="332"/>
        <end position="357"/>
    </location>
</feature>
<keyword evidence="7" id="KW-1133">Transmembrane helix</keyword>
<dbReference type="EMBL" id="FSRE01000001">
    <property type="protein sequence ID" value="SIN68195.1"/>
    <property type="molecule type" value="Genomic_DNA"/>
</dbReference>
<keyword evidence="7" id="KW-0812">Transmembrane</keyword>
<dbReference type="Proteomes" id="UP000198461">
    <property type="component" value="Unassembled WGS sequence"/>
</dbReference>
<evidence type="ECO:0000256" key="3">
    <source>
        <dbReference type="ARBA" id="ARBA00022801"/>
    </source>
</evidence>
<feature type="compositionally biased region" description="Polar residues" evidence="6">
    <location>
        <begin position="460"/>
        <end position="486"/>
    </location>
</feature>
<evidence type="ECO:0000259" key="8">
    <source>
        <dbReference type="Pfam" id="PF00350"/>
    </source>
</evidence>
<dbReference type="PANTHER" id="PTHR10465">
    <property type="entry name" value="TRANSMEMBRANE GTPASE FZO1"/>
    <property type="match status" value="1"/>
</dbReference>
<dbReference type="InterPro" id="IPR045063">
    <property type="entry name" value="Dynamin_N"/>
</dbReference>
<gene>
    <name evidence="9" type="ORF">SAMN05443662_0017</name>
</gene>
<keyword evidence="2" id="KW-0547">Nucleotide-binding</keyword>
<keyword evidence="5 7" id="KW-0472">Membrane</keyword>
<dbReference type="SUPFAM" id="SSF52540">
    <property type="entry name" value="P-loop containing nucleoside triphosphate hydrolases"/>
    <property type="match status" value="1"/>
</dbReference>
<evidence type="ECO:0000313" key="10">
    <source>
        <dbReference type="Proteomes" id="UP000198461"/>
    </source>
</evidence>
<dbReference type="OrthoDB" id="8541181at2"/>
<evidence type="ECO:0000256" key="7">
    <source>
        <dbReference type="SAM" id="Phobius"/>
    </source>
</evidence>
<evidence type="ECO:0000256" key="6">
    <source>
        <dbReference type="SAM" id="MobiDB-lite"/>
    </source>
</evidence>
<dbReference type="AlphaFoldDB" id="A0A1N6DBL8"/>
<comment type="subcellular location">
    <subcellularLocation>
        <location evidence="1">Membrane</location>
    </subcellularLocation>
</comment>
<dbReference type="STRING" id="364032.SAMN05443662_0017"/>
<proteinExistence type="predicted"/>
<accession>A0A1N6DBL8</accession>
<dbReference type="InterPro" id="IPR027417">
    <property type="entry name" value="P-loop_NTPase"/>
</dbReference>
<keyword evidence="10" id="KW-1185">Reference proteome</keyword>
<evidence type="ECO:0000256" key="4">
    <source>
        <dbReference type="ARBA" id="ARBA00023134"/>
    </source>
</evidence>
<feature type="region of interest" description="Disordered" evidence="6">
    <location>
        <begin position="458"/>
        <end position="492"/>
    </location>
</feature>
<dbReference type="GO" id="GO:0016020">
    <property type="term" value="C:membrane"/>
    <property type="evidence" value="ECO:0007669"/>
    <property type="project" value="UniProtKB-SubCell"/>
</dbReference>